<accession>A0A6A6YHQ4</accession>
<proteinExistence type="predicted"/>
<dbReference type="Proteomes" id="UP000504636">
    <property type="component" value="Unplaced"/>
</dbReference>
<keyword evidence="3" id="KW-1185">Reference proteome</keyword>
<protein>
    <recommendedName>
        <fullName evidence="5">Myb-like domain-containing protein</fullName>
    </recommendedName>
</protein>
<sequence length="164" mass="19304">MRFRKRTYVLWLESDELRWLAYKKDMDMEWKDIFELFLDRTPGAVRTRWHILQGKRSVDATNLLGLPATNTDAVAPRDDGRSSESLSDDDNNGEHLKNNETSRQGKKAKSHTSTERPQKRLRTQNSLQTRPHERGKKQRRLLEDEVLSSRASPEPYSKQIRREL</sequence>
<reference evidence="2 4" key="1">
    <citation type="journal article" date="2020" name="Stud. Mycol.">
        <title>101 Dothideomycetes genomes: a test case for predicting lifestyles and emergence of pathogens.</title>
        <authorList>
            <person name="Haridas S."/>
            <person name="Albert R."/>
            <person name="Binder M."/>
            <person name="Bloem J."/>
            <person name="Labutti K."/>
            <person name="Salamov A."/>
            <person name="Andreopoulos B."/>
            <person name="Baker S."/>
            <person name="Barry K."/>
            <person name="Bills G."/>
            <person name="Bluhm B."/>
            <person name="Cannon C."/>
            <person name="Castanera R."/>
            <person name="Culley D."/>
            <person name="Daum C."/>
            <person name="Ezra D."/>
            <person name="Gonzalez J."/>
            <person name="Henrissat B."/>
            <person name="Kuo A."/>
            <person name="Liang C."/>
            <person name="Lipzen A."/>
            <person name="Lutzoni F."/>
            <person name="Magnuson J."/>
            <person name="Mondo S."/>
            <person name="Nolan M."/>
            <person name="Ohm R."/>
            <person name="Pangilinan J."/>
            <person name="Park H.-J."/>
            <person name="Ramirez L."/>
            <person name="Alfaro M."/>
            <person name="Sun H."/>
            <person name="Tritt A."/>
            <person name="Yoshinaga Y."/>
            <person name="Zwiers L.-H."/>
            <person name="Turgeon B."/>
            <person name="Goodwin S."/>
            <person name="Spatafora J."/>
            <person name="Crous P."/>
            <person name="Grigoriev I."/>
        </authorList>
    </citation>
    <scope>NUCLEOTIDE SEQUENCE</scope>
    <source>
        <strain evidence="2 4">CBS 304.34</strain>
    </source>
</reference>
<evidence type="ECO:0000313" key="3">
    <source>
        <dbReference type="Proteomes" id="UP000504636"/>
    </source>
</evidence>
<gene>
    <name evidence="2 4" type="ORF">BDZ99DRAFT_51469</name>
</gene>
<evidence type="ECO:0000313" key="2">
    <source>
        <dbReference type="EMBL" id="KAF2808300.1"/>
    </source>
</evidence>
<dbReference type="AlphaFoldDB" id="A0A6A6YHQ4"/>
<dbReference type="EMBL" id="MU003703">
    <property type="protein sequence ID" value="KAF2808300.1"/>
    <property type="molecule type" value="Genomic_DNA"/>
</dbReference>
<feature type="region of interest" description="Disordered" evidence="1">
    <location>
        <begin position="62"/>
        <end position="164"/>
    </location>
</feature>
<dbReference type="RefSeq" id="XP_033575264.1">
    <property type="nucleotide sequence ID" value="XM_033724896.1"/>
</dbReference>
<dbReference type="OrthoDB" id="10515724at2759"/>
<evidence type="ECO:0000313" key="4">
    <source>
        <dbReference type="RefSeq" id="XP_033575264.1"/>
    </source>
</evidence>
<evidence type="ECO:0008006" key="5">
    <source>
        <dbReference type="Google" id="ProtNLM"/>
    </source>
</evidence>
<dbReference type="GeneID" id="54465789"/>
<reference evidence="4" key="3">
    <citation type="submission" date="2025-04" db="UniProtKB">
        <authorList>
            <consortium name="RefSeq"/>
        </authorList>
    </citation>
    <scope>IDENTIFICATION</scope>
    <source>
        <strain evidence="4">CBS 304.34</strain>
    </source>
</reference>
<evidence type="ECO:0000256" key="1">
    <source>
        <dbReference type="SAM" id="MobiDB-lite"/>
    </source>
</evidence>
<organism evidence="2">
    <name type="scientific">Mytilinidion resinicola</name>
    <dbReference type="NCBI Taxonomy" id="574789"/>
    <lineage>
        <taxon>Eukaryota</taxon>
        <taxon>Fungi</taxon>
        <taxon>Dikarya</taxon>
        <taxon>Ascomycota</taxon>
        <taxon>Pezizomycotina</taxon>
        <taxon>Dothideomycetes</taxon>
        <taxon>Pleosporomycetidae</taxon>
        <taxon>Mytilinidiales</taxon>
        <taxon>Mytilinidiaceae</taxon>
        <taxon>Mytilinidion</taxon>
    </lineage>
</organism>
<reference evidence="4" key="2">
    <citation type="submission" date="2020-04" db="EMBL/GenBank/DDBJ databases">
        <authorList>
            <consortium name="NCBI Genome Project"/>
        </authorList>
    </citation>
    <scope>NUCLEOTIDE SEQUENCE</scope>
    <source>
        <strain evidence="4">CBS 304.34</strain>
    </source>
</reference>
<name>A0A6A6YHQ4_9PEZI</name>